<accession>A0A0L8H484</accession>
<dbReference type="AlphaFoldDB" id="A0A0L8H484"/>
<name>A0A0L8H484_OCTBM</name>
<organism evidence="1">
    <name type="scientific">Octopus bimaculoides</name>
    <name type="common">California two-spotted octopus</name>
    <dbReference type="NCBI Taxonomy" id="37653"/>
    <lineage>
        <taxon>Eukaryota</taxon>
        <taxon>Metazoa</taxon>
        <taxon>Spiralia</taxon>
        <taxon>Lophotrochozoa</taxon>
        <taxon>Mollusca</taxon>
        <taxon>Cephalopoda</taxon>
        <taxon>Coleoidea</taxon>
        <taxon>Octopodiformes</taxon>
        <taxon>Octopoda</taxon>
        <taxon>Incirrata</taxon>
        <taxon>Octopodidae</taxon>
        <taxon>Octopus</taxon>
    </lineage>
</organism>
<gene>
    <name evidence="1" type="ORF">OCBIM_22022665mg</name>
</gene>
<sequence>MTLVLCTRMYLLPNHLMYNVPKVHTHTKRVLRQLVEWTTVSDYFSSTLHH</sequence>
<protein>
    <submittedName>
        <fullName evidence="1">Uncharacterized protein</fullName>
    </submittedName>
</protein>
<dbReference type="EMBL" id="KQ419279">
    <property type="protein sequence ID" value="KOF84083.1"/>
    <property type="molecule type" value="Genomic_DNA"/>
</dbReference>
<proteinExistence type="predicted"/>
<reference evidence="1" key="1">
    <citation type="submission" date="2015-07" db="EMBL/GenBank/DDBJ databases">
        <title>MeaNS - Measles Nucleotide Surveillance Program.</title>
        <authorList>
            <person name="Tran T."/>
            <person name="Druce J."/>
        </authorList>
    </citation>
    <scope>NUCLEOTIDE SEQUENCE</scope>
    <source>
        <strain evidence="1">UCB-OBI-ISO-001</strain>
        <tissue evidence="1">Gonad</tissue>
    </source>
</reference>
<evidence type="ECO:0000313" key="1">
    <source>
        <dbReference type="EMBL" id="KOF84083.1"/>
    </source>
</evidence>